<feature type="transmembrane region" description="Helical" evidence="7">
    <location>
        <begin position="52"/>
        <end position="73"/>
    </location>
</feature>
<feature type="transmembrane region" description="Helical" evidence="7">
    <location>
        <begin position="137"/>
        <end position="158"/>
    </location>
</feature>
<feature type="transmembrane region" description="Helical" evidence="7">
    <location>
        <begin position="388"/>
        <end position="408"/>
    </location>
</feature>
<keyword evidence="3" id="KW-1003">Cell membrane</keyword>
<evidence type="ECO:0000256" key="3">
    <source>
        <dbReference type="ARBA" id="ARBA00022475"/>
    </source>
</evidence>
<feature type="transmembrane region" description="Helical" evidence="7">
    <location>
        <begin position="414"/>
        <end position="439"/>
    </location>
</feature>
<dbReference type="Proteomes" id="UP000326554">
    <property type="component" value="Unassembled WGS sequence"/>
</dbReference>
<dbReference type="InterPro" id="IPR002528">
    <property type="entry name" value="MATE_fam"/>
</dbReference>
<dbReference type="GO" id="GO:0005886">
    <property type="term" value="C:plasma membrane"/>
    <property type="evidence" value="ECO:0007669"/>
    <property type="project" value="UniProtKB-SubCell"/>
</dbReference>
<accession>A0A5J5GBX0</accession>
<evidence type="ECO:0000256" key="2">
    <source>
        <dbReference type="ARBA" id="ARBA00022448"/>
    </source>
</evidence>
<dbReference type="InterPro" id="IPR052031">
    <property type="entry name" value="Membrane_Transporter-Flippase"/>
</dbReference>
<dbReference type="InterPro" id="IPR048279">
    <property type="entry name" value="MdtK-like"/>
</dbReference>
<feature type="transmembrane region" description="Helical" evidence="7">
    <location>
        <begin position="12"/>
        <end position="32"/>
    </location>
</feature>
<feature type="transmembrane region" description="Helical" evidence="7">
    <location>
        <begin position="202"/>
        <end position="225"/>
    </location>
</feature>
<dbReference type="GO" id="GO:0042910">
    <property type="term" value="F:xenobiotic transmembrane transporter activity"/>
    <property type="evidence" value="ECO:0007669"/>
    <property type="project" value="InterPro"/>
</dbReference>
<evidence type="ECO:0000256" key="5">
    <source>
        <dbReference type="ARBA" id="ARBA00022989"/>
    </source>
</evidence>
<evidence type="ECO:0000256" key="4">
    <source>
        <dbReference type="ARBA" id="ARBA00022692"/>
    </source>
</evidence>
<comment type="subcellular location">
    <subcellularLocation>
        <location evidence="1">Cell inner membrane</location>
        <topology evidence="1">Multi-pass membrane protein</topology>
    </subcellularLocation>
</comment>
<dbReference type="RefSeq" id="WP_150446552.1">
    <property type="nucleotide sequence ID" value="NZ_VYQE01000006.1"/>
</dbReference>
<feature type="transmembrane region" description="Helical" evidence="7">
    <location>
        <begin position="165"/>
        <end position="190"/>
    </location>
</feature>
<protein>
    <submittedName>
        <fullName evidence="8">MATE family efflux transporter</fullName>
    </submittedName>
</protein>
<dbReference type="GO" id="GO:0015297">
    <property type="term" value="F:antiporter activity"/>
    <property type="evidence" value="ECO:0007669"/>
    <property type="project" value="InterPro"/>
</dbReference>
<dbReference type="PIRSF" id="PIRSF006603">
    <property type="entry name" value="DinF"/>
    <property type="match status" value="1"/>
</dbReference>
<keyword evidence="4 7" id="KW-0812">Transmembrane</keyword>
<reference evidence="8 9" key="1">
    <citation type="submission" date="2019-09" db="EMBL/GenBank/DDBJ databases">
        <authorList>
            <person name="Park J.-S."/>
            <person name="Choi H.-J."/>
        </authorList>
    </citation>
    <scope>NUCLEOTIDE SEQUENCE [LARGE SCALE GENOMIC DNA]</scope>
    <source>
        <strain evidence="8 9">176SS1-4</strain>
    </source>
</reference>
<evidence type="ECO:0000256" key="7">
    <source>
        <dbReference type="SAM" id="Phobius"/>
    </source>
</evidence>
<keyword evidence="9" id="KW-1185">Reference proteome</keyword>
<dbReference type="PANTHER" id="PTHR43549:SF3">
    <property type="entry name" value="MULTIDRUG RESISTANCE PROTEIN YPNP-RELATED"/>
    <property type="match status" value="1"/>
</dbReference>
<name>A0A5J5GBX0_9RHOB</name>
<keyword evidence="5 7" id="KW-1133">Transmembrane helix</keyword>
<feature type="transmembrane region" description="Helical" evidence="7">
    <location>
        <begin position="319"/>
        <end position="349"/>
    </location>
</feature>
<dbReference type="AlphaFoldDB" id="A0A5J5GBX0"/>
<feature type="transmembrane region" description="Helical" evidence="7">
    <location>
        <begin position="94"/>
        <end position="117"/>
    </location>
</feature>
<evidence type="ECO:0000256" key="1">
    <source>
        <dbReference type="ARBA" id="ARBA00004429"/>
    </source>
</evidence>
<gene>
    <name evidence="8" type="ORF">F3S47_17225</name>
</gene>
<dbReference type="EMBL" id="VYQE01000006">
    <property type="protein sequence ID" value="KAA9005646.1"/>
    <property type="molecule type" value="Genomic_DNA"/>
</dbReference>
<comment type="caution">
    <text evidence="8">The sequence shown here is derived from an EMBL/GenBank/DDBJ whole genome shotgun (WGS) entry which is preliminary data.</text>
</comment>
<dbReference type="Pfam" id="PF01554">
    <property type="entry name" value="MatE"/>
    <property type="match status" value="2"/>
</dbReference>
<dbReference type="PANTHER" id="PTHR43549">
    <property type="entry name" value="MULTIDRUG RESISTANCE PROTEIN YPNP-RELATED"/>
    <property type="match status" value="1"/>
</dbReference>
<organism evidence="8 9">
    <name type="scientific">Histidinibacterium aquaticum</name>
    <dbReference type="NCBI Taxonomy" id="2613962"/>
    <lineage>
        <taxon>Bacteria</taxon>
        <taxon>Pseudomonadati</taxon>
        <taxon>Pseudomonadota</taxon>
        <taxon>Alphaproteobacteria</taxon>
        <taxon>Rhodobacterales</taxon>
        <taxon>Paracoccaceae</taxon>
        <taxon>Histidinibacterium</taxon>
    </lineage>
</organism>
<keyword evidence="2" id="KW-0813">Transport</keyword>
<feature type="transmembrane region" description="Helical" evidence="7">
    <location>
        <begin position="361"/>
        <end position="381"/>
    </location>
</feature>
<proteinExistence type="predicted"/>
<keyword evidence="6 7" id="KW-0472">Membrane</keyword>
<evidence type="ECO:0000313" key="8">
    <source>
        <dbReference type="EMBL" id="KAA9005646.1"/>
    </source>
</evidence>
<evidence type="ECO:0000313" key="9">
    <source>
        <dbReference type="Proteomes" id="UP000326554"/>
    </source>
</evidence>
<sequence>MSQPTRDLTRGAVWRAIAAVSAPMTIGIFAVLSVGLADAFFLGRLGRDPLAAVGYIFPVITAITSLSIGLSAGTNAAVSQAIGRKESEDAEHRLALHAVGLGTTLSILVALAVWWSFPALFRLLGASEAVAVEIAEYMPWWALSFPLLVTLMQIQAVFRAHGKGGWAAGIMTVSALMNVGMDPILIFGLGPIPALGTEGAGLATFLARVAAVCGAVALAVWSGLLRVRSRPFLELWFSIKTIAHVGAPAAVSNAINPAGMAAVTAAVSVVGETAVAGFGAATRVQSMALVPLMALSAGIGPVVGQNWGAERQDRAARGLWLCFSWCALYGLGVGALLFLFATPIAAAIANGSDAAEFGAQYLRWVGWSLFGYGMVVTGNAAMNARDKAVWSLGLSLSRIAVIYLPLAWAGVTLFGYPGIVGAAVAANVLGGAGAAFATWKTGLLRLPSRARSTAAQAA</sequence>
<evidence type="ECO:0000256" key="6">
    <source>
        <dbReference type="ARBA" id="ARBA00023136"/>
    </source>
</evidence>